<proteinExistence type="predicted"/>
<gene>
    <name evidence="2" type="ORF">AB5J58_22605</name>
</gene>
<dbReference type="PROSITE" id="PS51257">
    <property type="entry name" value="PROKAR_LIPOPROTEIN"/>
    <property type="match status" value="1"/>
</dbReference>
<dbReference type="EMBL" id="CP163431">
    <property type="protein sequence ID" value="XDQ02783.1"/>
    <property type="molecule type" value="Genomic_DNA"/>
</dbReference>
<sequence length="150" mass="15713">MDKQRFTLAVLTLVPLVVACGSQKADSGTGSGSVDVQRPVTGVDWRVQGITAGGTARKVQGKPYLAFDAKSGKVGGRLGCNAVNATATVRAAQITLGRPSTTRMMCDASLMGTERALLGLFDGRVDYRVDHDTITLTSENGTIVRAVADK</sequence>
<dbReference type="PANTHER" id="PTHR35535:SF2">
    <property type="entry name" value="DUF306 DOMAIN-CONTAINING PROTEIN"/>
    <property type="match status" value="1"/>
</dbReference>
<protein>
    <submittedName>
        <fullName evidence="2">META domain-containing protein</fullName>
    </submittedName>
</protein>
<evidence type="ECO:0000259" key="1">
    <source>
        <dbReference type="Pfam" id="PF03724"/>
    </source>
</evidence>
<dbReference type="PANTHER" id="PTHR35535">
    <property type="entry name" value="HEAT SHOCK PROTEIN HSLJ"/>
    <property type="match status" value="1"/>
</dbReference>
<dbReference type="InterPro" id="IPR005184">
    <property type="entry name" value="DUF306_Meta_HslJ"/>
</dbReference>
<accession>A0AB39MDA1</accession>
<organism evidence="2">
    <name type="scientific">Streptomyces sp. R08</name>
    <dbReference type="NCBI Taxonomy" id="3238624"/>
    <lineage>
        <taxon>Bacteria</taxon>
        <taxon>Bacillati</taxon>
        <taxon>Actinomycetota</taxon>
        <taxon>Actinomycetes</taxon>
        <taxon>Kitasatosporales</taxon>
        <taxon>Streptomycetaceae</taxon>
        <taxon>Streptomyces</taxon>
    </lineage>
</organism>
<reference evidence="2" key="1">
    <citation type="submission" date="2024-07" db="EMBL/GenBank/DDBJ databases">
        <authorList>
            <person name="Yu S.T."/>
        </authorList>
    </citation>
    <scope>NUCLEOTIDE SEQUENCE</scope>
    <source>
        <strain evidence="2">R08</strain>
    </source>
</reference>
<dbReference type="RefSeq" id="WP_369188863.1">
    <property type="nucleotide sequence ID" value="NZ_CP163431.1"/>
</dbReference>
<dbReference type="Gene3D" id="2.40.128.270">
    <property type="match status" value="1"/>
</dbReference>
<feature type="domain" description="DUF306" evidence="1">
    <location>
        <begin position="39"/>
        <end position="142"/>
    </location>
</feature>
<dbReference type="AlphaFoldDB" id="A0AB39MDA1"/>
<dbReference type="Pfam" id="PF03724">
    <property type="entry name" value="META"/>
    <property type="match status" value="1"/>
</dbReference>
<name>A0AB39MDA1_9ACTN</name>
<dbReference type="InterPro" id="IPR053147">
    <property type="entry name" value="Hsp_HslJ-like"/>
</dbReference>
<evidence type="ECO:0000313" key="2">
    <source>
        <dbReference type="EMBL" id="XDQ02783.1"/>
    </source>
</evidence>
<dbReference type="InterPro" id="IPR038670">
    <property type="entry name" value="HslJ-like_sf"/>
</dbReference>